<reference evidence="2" key="1">
    <citation type="journal article" date="2021" name="Genome Biol. Evol.">
        <title>A High-Quality Reference Genome for a Parasitic Bivalve with Doubly Uniparental Inheritance (Bivalvia: Unionida).</title>
        <authorList>
            <person name="Smith C.H."/>
        </authorList>
    </citation>
    <scope>NUCLEOTIDE SEQUENCE</scope>
    <source>
        <strain evidence="2">CHS0354</strain>
    </source>
</reference>
<evidence type="ECO:0008006" key="4">
    <source>
        <dbReference type="Google" id="ProtNLM"/>
    </source>
</evidence>
<keyword evidence="1" id="KW-1133">Transmembrane helix</keyword>
<accession>A0AAE0S229</accession>
<organism evidence="2 3">
    <name type="scientific">Potamilus streckersoni</name>
    <dbReference type="NCBI Taxonomy" id="2493646"/>
    <lineage>
        <taxon>Eukaryota</taxon>
        <taxon>Metazoa</taxon>
        <taxon>Spiralia</taxon>
        <taxon>Lophotrochozoa</taxon>
        <taxon>Mollusca</taxon>
        <taxon>Bivalvia</taxon>
        <taxon>Autobranchia</taxon>
        <taxon>Heteroconchia</taxon>
        <taxon>Palaeoheterodonta</taxon>
        <taxon>Unionida</taxon>
        <taxon>Unionoidea</taxon>
        <taxon>Unionidae</taxon>
        <taxon>Ambleminae</taxon>
        <taxon>Lampsilini</taxon>
        <taxon>Potamilus</taxon>
    </lineage>
</organism>
<feature type="transmembrane region" description="Helical" evidence="1">
    <location>
        <begin position="21"/>
        <end position="41"/>
    </location>
</feature>
<keyword evidence="1" id="KW-0472">Membrane</keyword>
<dbReference type="EMBL" id="JAEAOA010001970">
    <property type="protein sequence ID" value="KAK3583926.1"/>
    <property type="molecule type" value="Genomic_DNA"/>
</dbReference>
<keyword evidence="3" id="KW-1185">Reference proteome</keyword>
<keyword evidence="1" id="KW-0812">Transmembrane</keyword>
<proteinExistence type="predicted"/>
<reference evidence="2" key="3">
    <citation type="submission" date="2023-05" db="EMBL/GenBank/DDBJ databases">
        <authorList>
            <person name="Smith C.H."/>
        </authorList>
    </citation>
    <scope>NUCLEOTIDE SEQUENCE</scope>
    <source>
        <strain evidence="2">CHS0354</strain>
        <tissue evidence="2">Mantle</tissue>
    </source>
</reference>
<dbReference type="CDD" id="cd22823">
    <property type="entry name" value="Gal_Rha_Lectin"/>
    <property type="match status" value="1"/>
</dbReference>
<dbReference type="AlphaFoldDB" id="A0AAE0S229"/>
<evidence type="ECO:0000313" key="3">
    <source>
        <dbReference type="Proteomes" id="UP001195483"/>
    </source>
</evidence>
<sequence>MQQATFKAATRRKCSEYWFNVFIKIYFVLLFGQIFSSALGGDSLWSMTTACYGSDLECSTFIVHCNSNHIIVVGSMEYAIKETWPCVFGVSDCQRLEKTCCTFDIDDKKIPFYDADVVATHRLCSGRQQCQIEVPRIVEGASVSNYGVMHYKCMEDKKIVDMCSKGIHRGKDLYLMFDGNVYVKSSYFERGSIDCTCKVISSDCSSR</sequence>
<reference evidence="2" key="2">
    <citation type="journal article" date="2021" name="Genome Biol. Evol.">
        <title>Developing a high-quality reference genome for a parasitic bivalve with doubly uniparental inheritance (Bivalvia: Unionida).</title>
        <authorList>
            <person name="Smith C.H."/>
        </authorList>
    </citation>
    <scope>NUCLEOTIDE SEQUENCE</scope>
    <source>
        <strain evidence="2">CHS0354</strain>
        <tissue evidence="2">Mantle</tissue>
    </source>
</reference>
<dbReference type="Proteomes" id="UP001195483">
    <property type="component" value="Unassembled WGS sequence"/>
</dbReference>
<name>A0AAE0S229_9BIVA</name>
<evidence type="ECO:0000313" key="2">
    <source>
        <dbReference type="EMBL" id="KAK3583926.1"/>
    </source>
</evidence>
<comment type="caution">
    <text evidence="2">The sequence shown here is derived from an EMBL/GenBank/DDBJ whole genome shotgun (WGS) entry which is preliminary data.</text>
</comment>
<protein>
    <recommendedName>
        <fullName evidence="4">SUEL-type lectin domain-containing protein</fullName>
    </recommendedName>
</protein>
<evidence type="ECO:0000256" key="1">
    <source>
        <dbReference type="SAM" id="Phobius"/>
    </source>
</evidence>
<gene>
    <name evidence="2" type="ORF">CHS0354_033710</name>
</gene>